<feature type="transmembrane region" description="Helical" evidence="1">
    <location>
        <begin position="38"/>
        <end position="57"/>
    </location>
</feature>
<sequence length="151" mass="17884">MKKVYQFALALKLGGIFVAFVSWYVVYEYLIEGKFVTVFFGTIPSLIVTLVVINSFYQKLILDQRGIEMKTIGYVWRKYLRWDELKMITYTGYYGFPFFILIPREGRAMYLSGFKNIDQLLLDIYNFAPHVILHPNVKKRIEKAKRKEQNS</sequence>
<proteinExistence type="predicted"/>
<gene>
    <name evidence="2" type="ORF">BBF96_08905</name>
</gene>
<dbReference type="AlphaFoldDB" id="A0A3Q9HQS6"/>
<reference evidence="2 3" key="1">
    <citation type="submission" date="2016-07" db="EMBL/GenBank/DDBJ databases">
        <title>Genome and transcriptome analysis of iron-reducing fermentative bacteria Anoxybacter fermentans.</title>
        <authorList>
            <person name="Zeng X."/>
            <person name="Shao Z."/>
        </authorList>
    </citation>
    <scope>NUCLEOTIDE SEQUENCE [LARGE SCALE GENOMIC DNA]</scope>
    <source>
        <strain evidence="2 3">DY22613</strain>
    </source>
</reference>
<accession>A0A3Q9HQS6</accession>
<organism evidence="2 3">
    <name type="scientific">Anoxybacter fermentans</name>
    <dbReference type="NCBI Taxonomy" id="1323375"/>
    <lineage>
        <taxon>Bacteria</taxon>
        <taxon>Bacillati</taxon>
        <taxon>Bacillota</taxon>
        <taxon>Clostridia</taxon>
        <taxon>Halanaerobiales</taxon>
        <taxon>Anoxybacter</taxon>
    </lineage>
</organism>
<dbReference type="KEGG" id="aft:BBF96_08905"/>
<dbReference type="RefSeq" id="WP_127016832.1">
    <property type="nucleotide sequence ID" value="NZ_CP016379.1"/>
</dbReference>
<evidence type="ECO:0000256" key="1">
    <source>
        <dbReference type="SAM" id="Phobius"/>
    </source>
</evidence>
<name>A0A3Q9HQS6_9FIRM</name>
<dbReference type="EMBL" id="CP016379">
    <property type="protein sequence ID" value="AZR73492.1"/>
    <property type="molecule type" value="Genomic_DNA"/>
</dbReference>
<evidence type="ECO:0000313" key="2">
    <source>
        <dbReference type="EMBL" id="AZR73492.1"/>
    </source>
</evidence>
<keyword evidence="3" id="KW-1185">Reference proteome</keyword>
<keyword evidence="1" id="KW-0812">Transmembrane</keyword>
<keyword evidence="1" id="KW-0472">Membrane</keyword>
<dbReference type="Proteomes" id="UP000267250">
    <property type="component" value="Chromosome"/>
</dbReference>
<protein>
    <submittedName>
        <fullName evidence="2">Uncharacterized protein</fullName>
    </submittedName>
</protein>
<feature type="transmembrane region" description="Helical" evidence="1">
    <location>
        <begin position="7"/>
        <end position="26"/>
    </location>
</feature>
<evidence type="ECO:0000313" key="3">
    <source>
        <dbReference type="Proteomes" id="UP000267250"/>
    </source>
</evidence>
<keyword evidence="1" id="KW-1133">Transmembrane helix</keyword>